<accession>A0ABV7P4T7</accession>
<organism evidence="2 3">
    <name type="scientific">Amycolatopsis speibonae</name>
    <dbReference type="NCBI Taxonomy" id="1450224"/>
    <lineage>
        <taxon>Bacteria</taxon>
        <taxon>Bacillati</taxon>
        <taxon>Actinomycetota</taxon>
        <taxon>Actinomycetes</taxon>
        <taxon>Pseudonocardiales</taxon>
        <taxon>Pseudonocardiaceae</taxon>
        <taxon>Amycolatopsis</taxon>
    </lineage>
</organism>
<keyword evidence="3" id="KW-1185">Reference proteome</keyword>
<proteinExistence type="predicted"/>
<protein>
    <submittedName>
        <fullName evidence="2">Uncharacterized protein</fullName>
    </submittedName>
</protein>
<feature type="region of interest" description="Disordered" evidence="1">
    <location>
        <begin position="1"/>
        <end position="24"/>
    </location>
</feature>
<comment type="caution">
    <text evidence="2">The sequence shown here is derived from an EMBL/GenBank/DDBJ whole genome shotgun (WGS) entry which is preliminary data.</text>
</comment>
<name>A0ABV7P4T7_9PSEU</name>
<feature type="compositionally biased region" description="Basic and acidic residues" evidence="1">
    <location>
        <begin position="1"/>
        <end position="11"/>
    </location>
</feature>
<evidence type="ECO:0000313" key="2">
    <source>
        <dbReference type="EMBL" id="MFC3454043.1"/>
    </source>
</evidence>
<sequence length="69" mass="7876">MTEQKPRVWREGDDEPHEDGLRLRDQDGDVWVQLEPLSWSCNGDDDYAVDWHRALHYGPLTEIVAGGAA</sequence>
<evidence type="ECO:0000256" key="1">
    <source>
        <dbReference type="SAM" id="MobiDB-lite"/>
    </source>
</evidence>
<dbReference type="RefSeq" id="WP_378243205.1">
    <property type="nucleotide sequence ID" value="NZ_JBHRWK010000059.1"/>
</dbReference>
<evidence type="ECO:0000313" key="3">
    <source>
        <dbReference type="Proteomes" id="UP001595645"/>
    </source>
</evidence>
<reference evidence="3" key="1">
    <citation type="journal article" date="2019" name="Int. J. Syst. Evol. Microbiol.">
        <title>The Global Catalogue of Microorganisms (GCM) 10K type strain sequencing project: providing services to taxonomists for standard genome sequencing and annotation.</title>
        <authorList>
            <consortium name="The Broad Institute Genomics Platform"/>
            <consortium name="The Broad Institute Genome Sequencing Center for Infectious Disease"/>
            <person name="Wu L."/>
            <person name="Ma J."/>
        </authorList>
    </citation>
    <scope>NUCLEOTIDE SEQUENCE [LARGE SCALE GENOMIC DNA]</scope>
    <source>
        <strain evidence="3">CGMCC 4.7676</strain>
    </source>
</reference>
<gene>
    <name evidence="2" type="ORF">ACFOSH_31795</name>
</gene>
<dbReference type="Proteomes" id="UP001595645">
    <property type="component" value="Unassembled WGS sequence"/>
</dbReference>
<dbReference type="EMBL" id="JBHRWK010000059">
    <property type="protein sequence ID" value="MFC3454043.1"/>
    <property type="molecule type" value="Genomic_DNA"/>
</dbReference>